<sequence length="117" mass="13074">MGHVNKTYFLTLKTTLRFKKKPEGEGRDQWSVDTKKLGISRGRGGLVARPWPRGWRIPGSKLDFTVWGPLRAKSHVVAKRHPVGVVLERGQQAQVFSSSSDRSSKCPEPSPNNPRVA</sequence>
<keyword evidence="3" id="KW-1185">Reference proteome</keyword>
<proteinExistence type="predicted"/>
<reference evidence="2 3" key="1">
    <citation type="journal article" date="2019" name="Sci. Rep.">
        <title>Orb-weaving spider Araneus ventricosus genome elucidates the spidroin gene catalogue.</title>
        <authorList>
            <person name="Kono N."/>
            <person name="Nakamura H."/>
            <person name="Ohtoshi R."/>
            <person name="Moran D.A.P."/>
            <person name="Shinohara A."/>
            <person name="Yoshida Y."/>
            <person name="Fujiwara M."/>
            <person name="Mori M."/>
            <person name="Tomita M."/>
            <person name="Arakawa K."/>
        </authorList>
    </citation>
    <scope>NUCLEOTIDE SEQUENCE [LARGE SCALE GENOMIC DNA]</scope>
</reference>
<feature type="region of interest" description="Disordered" evidence="1">
    <location>
        <begin position="94"/>
        <end position="117"/>
    </location>
</feature>
<organism evidence="2 3">
    <name type="scientific">Araneus ventricosus</name>
    <name type="common">Orbweaver spider</name>
    <name type="synonym">Epeira ventricosa</name>
    <dbReference type="NCBI Taxonomy" id="182803"/>
    <lineage>
        <taxon>Eukaryota</taxon>
        <taxon>Metazoa</taxon>
        <taxon>Ecdysozoa</taxon>
        <taxon>Arthropoda</taxon>
        <taxon>Chelicerata</taxon>
        <taxon>Arachnida</taxon>
        <taxon>Araneae</taxon>
        <taxon>Araneomorphae</taxon>
        <taxon>Entelegynae</taxon>
        <taxon>Araneoidea</taxon>
        <taxon>Araneidae</taxon>
        <taxon>Araneus</taxon>
    </lineage>
</organism>
<evidence type="ECO:0000313" key="2">
    <source>
        <dbReference type="EMBL" id="GBM93891.1"/>
    </source>
</evidence>
<name>A0A4Y2JU85_ARAVE</name>
<evidence type="ECO:0000256" key="1">
    <source>
        <dbReference type="SAM" id="MobiDB-lite"/>
    </source>
</evidence>
<comment type="caution">
    <text evidence="2">The sequence shown here is derived from an EMBL/GenBank/DDBJ whole genome shotgun (WGS) entry which is preliminary data.</text>
</comment>
<gene>
    <name evidence="2" type="ORF">AVEN_171368_1</name>
</gene>
<accession>A0A4Y2JU85</accession>
<feature type="compositionally biased region" description="Pro residues" evidence="1">
    <location>
        <begin position="108"/>
        <end position="117"/>
    </location>
</feature>
<evidence type="ECO:0000313" key="3">
    <source>
        <dbReference type="Proteomes" id="UP000499080"/>
    </source>
</evidence>
<dbReference type="Proteomes" id="UP000499080">
    <property type="component" value="Unassembled WGS sequence"/>
</dbReference>
<dbReference type="EMBL" id="BGPR01003914">
    <property type="protein sequence ID" value="GBM93891.1"/>
    <property type="molecule type" value="Genomic_DNA"/>
</dbReference>
<dbReference type="AlphaFoldDB" id="A0A4Y2JU85"/>
<protein>
    <submittedName>
        <fullName evidence="2">Uncharacterized protein</fullName>
    </submittedName>
</protein>